<keyword evidence="7" id="KW-0460">Magnesium</keyword>
<evidence type="ECO:0000256" key="2">
    <source>
        <dbReference type="ARBA" id="ARBA00001947"/>
    </source>
</evidence>
<accession>A0A3P3XH25</accession>
<dbReference type="PROSITE" id="PS51462">
    <property type="entry name" value="NUDIX"/>
    <property type="match status" value="1"/>
</dbReference>
<reference evidence="12" key="1">
    <citation type="submission" date="2017-02" db="EMBL/GenBank/DDBJ databases">
        <authorList>
            <person name="Regsiter A."/>
            <person name="William W."/>
        </authorList>
    </citation>
    <scope>NUCLEOTIDE SEQUENCE</scope>
    <source>
        <strain evidence="12">Bib</strain>
    </source>
</reference>
<proteinExistence type="inferred from homology"/>
<protein>
    <recommendedName>
        <fullName evidence="4">NAD(+) diphosphatase</fullName>
        <ecNumber evidence="4">3.6.1.22</ecNumber>
    </recommendedName>
</protein>
<dbReference type="AlphaFoldDB" id="A0A3P3XH25"/>
<evidence type="ECO:0000256" key="8">
    <source>
        <dbReference type="ARBA" id="ARBA00023027"/>
    </source>
</evidence>
<comment type="cofactor">
    <cofactor evidence="2">
        <name>Zn(2+)</name>
        <dbReference type="ChEBI" id="CHEBI:29105"/>
    </cofactor>
</comment>
<name>A0A3P3XH25_9SPIR</name>
<dbReference type="InterPro" id="IPR050241">
    <property type="entry name" value="NAD-cap_RNA_hydrolase_NudC"/>
</dbReference>
<dbReference type="SUPFAM" id="SSF55811">
    <property type="entry name" value="Nudix"/>
    <property type="match status" value="1"/>
</dbReference>
<dbReference type="PANTHER" id="PTHR42904:SF6">
    <property type="entry name" value="NAD-CAPPED RNA HYDROLASE NUDT12"/>
    <property type="match status" value="1"/>
</dbReference>
<dbReference type="GO" id="GO:0019677">
    <property type="term" value="P:NAD+ catabolic process"/>
    <property type="evidence" value="ECO:0007669"/>
    <property type="project" value="TreeGrafter"/>
</dbReference>
<evidence type="ECO:0000259" key="11">
    <source>
        <dbReference type="PROSITE" id="PS51462"/>
    </source>
</evidence>
<dbReference type="GO" id="GO:0005829">
    <property type="term" value="C:cytosol"/>
    <property type="evidence" value="ECO:0007669"/>
    <property type="project" value="TreeGrafter"/>
</dbReference>
<sequence>MKKDPQRFMLFRGQDCLVPAQAAGQLQSMAELADSTAASGAHFPNFPEISPGSVSWPAGAIPLSLFSAKPDGYSYSVFVFQGVVYGAVLLKDDDEPFAEVASLGAFVPFPSRQLALSFSSHLGRFVLLARAHAQWAAVSRFCGACGAPLVDANGNEDVREPLDDHAYGTRFCPRCKRLFFPRMSPVVIVLVRRGKEILLEHNVRFPGNRHSLVAGFVEIGETLEEAAAREIREEAGIEVKNLKYVRSQPWPFPDSLMLGFVADWAGGEARPDGKEIDHLDWYTADNLPELPMKGSIARWIIDTFMAGGFSNF</sequence>
<dbReference type="EC" id="3.6.1.22" evidence="4"/>
<dbReference type="NCBIfam" id="NF001299">
    <property type="entry name" value="PRK00241.1"/>
    <property type="match status" value="1"/>
</dbReference>
<comment type="similarity">
    <text evidence="3">Belongs to the Nudix hydrolase family. NudC subfamily.</text>
</comment>
<dbReference type="GO" id="GO:0046872">
    <property type="term" value="F:metal ion binding"/>
    <property type="evidence" value="ECO:0007669"/>
    <property type="project" value="UniProtKB-KW"/>
</dbReference>
<dbReference type="Gene3D" id="3.90.79.20">
    <property type="match status" value="1"/>
</dbReference>
<dbReference type="GO" id="GO:0006742">
    <property type="term" value="P:NADP+ catabolic process"/>
    <property type="evidence" value="ECO:0007669"/>
    <property type="project" value="TreeGrafter"/>
</dbReference>
<dbReference type="PRINTS" id="PR00502">
    <property type="entry name" value="NUDIXFAMILY"/>
</dbReference>
<keyword evidence="8" id="KW-0520">NAD</keyword>
<evidence type="ECO:0000256" key="7">
    <source>
        <dbReference type="ARBA" id="ARBA00022842"/>
    </source>
</evidence>
<dbReference type="InterPro" id="IPR000086">
    <property type="entry name" value="NUDIX_hydrolase_dom"/>
</dbReference>
<comment type="cofactor">
    <cofactor evidence="1">
        <name>Mg(2+)</name>
        <dbReference type="ChEBI" id="CHEBI:18420"/>
    </cofactor>
</comment>
<dbReference type="CDD" id="cd03429">
    <property type="entry name" value="NUDIX_NADH_pyrophosphatase_Nudt13"/>
    <property type="match status" value="1"/>
</dbReference>
<gene>
    <name evidence="12" type="ORF">SPIROBIBN47_150140</name>
</gene>
<dbReference type="Pfam" id="PF00293">
    <property type="entry name" value="NUDIX"/>
    <property type="match status" value="1"/>
</dbReference>
<dbReference type="PANTHER" id="PTHR42904">
    <property type="entry name" value="NUDIX HYDROLASE, NUDC SUBFAMILY"/>
    <property type="match status" value="1"/>
</dbReference>
<evidence type="ECO:0000313" key="12">
    <source>
        <dbReference type="EMBL" id="SLM10830.1"/>
    </source>
</evidence>
<evidence type="ECO:0000256" key="3">
    <source>
        <dbReference type="ARBA" id="ARBA00009595"/>
    </source>
</evidence>
<evidence type="ECO:0000256" key="6">
    <source>
        <dbReference type="ARBA" id="ARBA00022801"/>
    </source>
</evidence>
<evidence type="ECO:0000256" key="5">
    <source>
        <dbReference type="ARBA" id="ARBA00022723"/>
    </source>
</evidence>
<keyword evidence="6 10" id="KW-0378">Hydrolase</keyword>
<organism evidence="12">
    <name type="scientific">uncultured spirochete</name>
    <dbReference type="NCBI Taxonomy" id="156406"/>
    <lineage>
        <taxon>Bacteria</taxon>
        <taxon>Pseudomonadati</taxon>
        <taxon>Spirochaetota</taxon>
        <taxon>Spirochaetia</taxon>
        <taxon>Spirochaetales</taxon>
        <taxon>environmental samples</taxon>
    </lineage>
</organism>
<dbReference type="GO" id="GO:0110153">
    <property type="term" value="F:RNA NAD-cap (NMN-forming) hydrolase activity"/>
    <property type="evidence" value="ECO:0007669"/>
    <property type="project" value="RHEA"/>
</dbReference>
<dbReference type="InterPro" id="IPR020476">
    <property type="entry name" value="Nudix_hydrolase"/>
</dbReference>
<dbReference type="GO" id="GO:0035529">
    <property type="term" value="F:NADH pyrophosphatase activity"/>
    <property type="evidence" value="ECO:0007669"/>
    <property type="project" value="TreeGrafter"/>
</dbReference>
<comment type="catalytic activity">
    <reaction evidence="9">
        <text>a 5'-end NAD(+)-phospho-ribonucleoside in mRNA + H2O = a 5'-end phospho-adenosine-phospho-ribonucleoside in mRNA + beta-nicotinamide D-ribonucleotide + 2 H(+)</text>
        <dbReference type="Rhea" id="RHEA:60876"/>
        <dbReference type="Rhea" id="RHEA-COMP:15698"/>
        <dbReference type="Rhea" id="RHEA-COMP:15719"/>
        <dbReference type="ChEBI" id="CHEBI:14649"/>
        <dbReference type="ChEBI" id="CHEBI:15377"/>
        <dbReference type="ChEBI" id="CHEBI:15378"/>
        <dbReference type="ChEBI" id="CHEBI:144029"/>
        <dbReference type="ChEBI" id="CHEBI:144051"/>
    </reaction>
    <physiologicalReaction direction="left-to-right" evidence="9">
        <dbReference type="Rhea" id="RHEA:60877"/>
    </physiologicalReaction>
</comment>
<feature type="domain" description="Nudix hydrolase" evidence="11">
    <location>
        <begin position="181"/>
        <end position="304"/>
    </location>
</feature>
<evidence type="ECO:0000256" key="10">
    <source>
        <dbReference type="RuleBase" id="RU003476"/>
    </source>
</evidence>
<dbReference type="InterPro" id="IPR015797">
    <property type="entry name" value="NUDIX_hydrolase-like_dom_sf"/>
</dbReference>
<dbReference type="InterPro" id="IPR049734">
    <property type="entry name" value="NudC-like_C"/>
</dbReference>
<evidence type="ECO:0000256" key="1">
    <source>
        <dbReference type="ARBA" id="ARBA00001946"/>
    </source>
</evidence>
<evidence type="ECO:0000256" key="9">
    <source>
        <dbReference type="ARBA" id="ARBA00023679"/>
    </source>
</evidence>
<dbReference type="EMBL" id="FWDM01000007">
    <property type="protein sequence ID" value="SLM10830.1"/>
    <property type="molecule type" value="Genomic_DNA"/>
</dbReference>
<dbReference type="Gene3D" id="3.90.79.10">
    <property type="entry name" value="Nucleoside Triphosphate Pyrophosphohydrolase"/>
    <property type="match status" value="1"/>
</dbReference>
<dbReference type="InterPro" id="IPR020084">
    <property type="entry name" value="NUDIX_hydrolase_CS"/>
</dbReference>
<keyword evidence="5" id="KW-0479">Metal-binding</keyword>
<evidence type="ECO:0000256" key="4">
    <source>
        <dbReference type="ARBA" id="ARBA00012381"/>
    </source>
</evidence>
<dbReference type="PROSITE" id="PS00893">
    <property type="entry name" value="NUDIX_BOX"/>
    <property type="match status" value="1"/>
</dbReference>